<name>A0A9W8JP08_9AGAR</name>
<feature type="region of interest" description="Disordered" evidence="1">
    <location>
        <begin position="615"/>
        <end position="681"/>
    </location>
</feature>
<dbReference type="PANTHER" id="PTHR33096">
    <property type="entry name" value="CXC2 DOMAIN-CONTAINING PROTEIN"/>
    <property type="match status" value="1"/>
</dbReference>
<feature type="compositionally biased region" description="Acidic residues" evidence="1">
    <location>
        <begin position="652"/>
        <end position="673"/>
    </location>
</feature>
<gene>
    <name evidence="2" type="ORF">H1R20_g751</name>
</gene>
<proteinExistence type="predicted"/>
<reference evidence="2" key="1">
    <citation type="submission" date="2022-06" db="EMBL/GenBank/DDBJ databases">
        <title>Genome Sequence of Candolleomyces eurysporus.</title>
        <authorList>
            <person name="Buettner E."/>
        </authorList>
    </citation>
    <scope>NUCLEOTIDE SEQUENCE</scope>
    <source>
        <strain evidence="2">VTCC 930004</strain>
    </source>
</reference>
<feature type="region of interest" description="Disordered" evidence="1">
    <location>
        <begin position="805"/>
        <end position="837"/>
    </location>
</feature>
<dbReference type="Pfam" id="PF18758">
    <property type="entry name" value="KDZ"/>
    <property type="match status" value="1"/>
</dbReference>
<dbReference type="InterPro" id="IPR040521">
    <property type="entry name" value="KDZ"/>
</dbReference>
<dbReference type="PANTHER" id="PTHR33096:SF1">
    <property type="entry name" value="CXC1-LIKE CYSTEINE CLUSTER ASSOCIATED WITH KDZ TRANSPOSASES DOMAIN-CONTAINING PROTEIN"/>
    <property type="match status" value="1"/>
</dbReference>
<evidence type="ECO:0000313" key="3">
    <source>
        <dbReference type="Proteomes" id="UP001140091"/>
    </source>
</evidence>
<dbReference type="EMBL" id="JANBPK010000090">
    <property type="protein sequence ID" value="KAJ2936344.1"/>
    <property type="molecule type" value="Genomic_DNA"/>
</dbReference>
<evidence type="ECO:0000256" key="1">
    <source>
        <dbReference type="SAM" id="MobiDB-lite"/>
    </source>
</evidence>
<comment type="caution">
    <text evidence="2">The sequence shown here is derived from an EMBL/GenBank/DDBJ whole genome shotgun (WGS) entry which is preliminary data.</text>
</comment>
<accession>A0A9W8JP08</accession>
<dbReference type="AlphaFoldDB" id="A0A9W8JP08"/>
<dbReference type="Proteomes" id="UP001140091">
    <property type="component" value="Unassembled WGS sequence"/>
</dbReference>
<organism evidence="2 3">
    <name type="scientific">Candolleomyces eurysporus</name>
    <dbReference type="NCBI Taxonomy" id="2828524"/>
    <lineage>
        <taxon>Eukaryota</taxon>
        <taxon>Fungi</taxon>
        <taxon>Dikarya</taxon>
        <taxon>Basidiomycota</taxon>
        <taxon>Agaricomycotina</taxon>
        <taxon>Agaricomycetes</taxon>
        <taxon>Agaricomycetidae</taxon>
        <taxon>Agaricales</taxon>
        <taxon>Agaricineae</taxon>
        <taxon>Psathyrellaceae</taxon>
        <taxon>Candolleomyces</taxon>
    </lineage>
</organism>
<dbReference type="OrthoDB" id="3253684at2759"/>
<feature type="non-terminal residue" evidence="2">
    <location>
        <position position="1"/>
    </location>
</feature>
<sequence length="837" mass="93776">MLSGRIIYDVASVLQIPRKGLTSAMQWFDCLVQAVERKTEAILQHAATLASSEATRTPECARILKTRCPSCFGGKKFGGKHDVVVSVDGNFNHRHETVDQVGEDIAAARKRPAKPRRPTGARVPDEALDVCQDSHEAGSGSNVKTSLEHFDDGGVMALVCRHDIPLFLANIDTPGEQQKYPIALIKHLFSLIPGDATVMVQYDVGCVVDRSREQFQILPEAICSRLSFSTSIMHSYAHEFACQIVYNPRAEKNVPMHEKTADEAIAKVSYTPAELMTMWEQQKQTQLSVRSHAPARIKKELEAILNLQSELESVEQSIQSTRNFVSSLRSASGITKTLLDTLEARQQDIALKVEELYASLNVHESFPELQGVDLEFVRCLLLARDIKMNIRKRAIGSFNEYDKLNQAQGGGGPPVGTKAHQYYRQSIAKRMPALRKLIRRFNDLCARAKSLYKPQWNIPVPEQLPEEISLLKKDPGLLEDVWISSAPSTTYQWLYDSEIREAMRAVHRKERCVEEKQRIGMEMDNLCRWFGTEIMAAEIALILLENTAFRAILSHYRSRIIDLKGQWSTRTTSALFDAHITAATKEAKRQYARLVGQPPDEGILLTWLKPMVTGSVRDTDPESPDDNISACMDPPTSDEEKLLMDPGNTDLGDQEDEDLRASDDDYSTDDEDTATSFHEPNTDVNDAMIVDDPIISHSILRMEYATADSMLLVRLESLVSVTDSSERTAPHLLSVALANGARRYVFSRKELHILASKDQRLNDDCVNNLAMLLHVLLCRLADVEKKATLCCVFFDVRIRTTFDRPTRKSSRPYLGSRSAPSILGKAGMDDSNSPETL</sequence>
<protein>
    <submittedName>
        <fullName evidence="2">Uncharacterized protein</fullName>
    </submittedName>
</protein>
<evidence type="ECO:0000313" key="2">
    <source>
        <dbReference type="EMBL" id="KAJ2936344.1"/>
    </source>
</evidence>
<keyword evidence="3" id="KW-1185">Reference proteome</keyword>